<evidence type="ECO:0000256" key="2">
    <source>
        <dbReference type="ARBA" id="ARBA00022688"/>
    </source>
</evidence>
<dbReference type="EMBL" id="UINC01097125">
    <property type="protein sequence ID" value="SVC54574.1"/>
    <property type="molecule type" value="Genomic_DNA"/>
</dbReference>
<keyword evidence="4" id="KW-0560">Oxidoreductase</keyword>
<keyword evidence="7" id="KW-0472">Membrane</keyword>
<dbReference type="CDD" id="cd01042">
    <property type="entry name" value="DMQH"/>
    <property type="match status" value="1"/>
</dbReference>
<proteinExistence type="inferred from homology"/>
<dbReference type="InterPro" id="IPR009078">
    <property type="entry name" value="Ferritin-like_SF"/>
</dbReference>
<dbReference type="SUPFAM" id="SSF47240">
    <property type="entry name" value="Ferritin-like"/>
    <property type="match status" value="1"/>
</dbReference>
<dbReference type="GO" id="GO:0005743">
    <property type="term" value="C:mitochondrial inner membrane"/>
    <property type="evidence" value="ECO:0007669"/>
    <property type="project" value="TreeGrafter"/>
</dbReference>
<name>A0A382N015_9ZZZZ</name>
<evidence type="ECO:0000256" key="5">
    <source>
        <dbReference type="ARBA" id="ARBA00023004"/>
    </source>
</evidence>
<dbReference type="PANTHER" id="PTHR11237:SF4">
    <property type="entry name" value="5-DEMETHOXYUBIQUINONE HYDROXYLASE, MITOCHONDRIAL"/>
    <property type="match status" value="1"/>
</dbReference>
<evidence type="ECO:0000256" key="3">
    <source>
        <dbReference type="ARBA" id="ARBA00022723"/>
    </source>
</evidence>
<keyword evidence="3" id="KW-0479">Metal-binding</keyword>
<dbReference type="GO" id="GO:0006744">
    <property type="term" value="P:ubiquinone biosynthetic process"/>
    <property type="evidence" value="ECO:0007669"/>
    <property type="project" value="UniProtKB-KW"/>
</dbReference>
<protein>
    <recommendedName>
        <fullName evidence="9">Ubiquinone biosynthesis protein COQ7</fullName>
    </recommendedName>
</protein>
<gene>
    <name evidence="8" type="ORF">METZ01_LOCUS307428</name>
</gene>
<dbReference type="GO" id="GO:0046872">
    <property type="term" value="F:metal ion binding"/>
    <property type="evidence" value="ECO:0007669"/>
    <property type="project" value="UniProtKB-KW"/>
</dbReference>
<organism evidence="8">
    <name type="scientific">marine metagenome</name>
    <dbReference type="NCBI Taxonomy" id="408172"/>
    <lineage>
        <taxon>unclassified sequences</taxon>
        <taxon>metagenomes</taxon>
        <taxon>ecological metagenomes</taxon>
    </lineage>
</organism>
<evidence type="ECO:0000256" key="6">
    <source>
        <dbReference type="ARBA" id="ARBA00023033"/>
    </source>
</evidence>
<accession>A0A382N015</accession>
<dbReference type="GO" id="GO:0008682">
    <property type="term" value="F:3-demethoxyubiquinol 3-hydroxylase activity"/>
    <property type="evidence" value="ECO:0007669"/>
    <property type="project" value="TreeGrafter"/>
</dbReference>
<keyword evidence="2" id="KW-0831">Ubiquinone biosynthesis</keyword>
<dbReference type="Pfam" id="PF03232">
    <property type="entry name" value="COQ7"/>
    <property type="match status" value="1"/>
</dbReference>
<evidence type="ECO:0000313" key="8">
    <source>
        <dbReference type="EMBL" id="SVC54574.1"/>
    </source>
</evidence>
<evidence type="ECO:0000256" key="4">
    <source>
        <dbReference type="ARBA" id="ARBA00023002"/>
    </source>
</evidence>
<dbReference type="InterPro" id="IPR011566">
    <property type="entry name" value="Ubq_synth_Coq7"/>
</dbReference>
<dbReference type="InterPro" id="IPR012347">
    <property type="entry name" value="Ferritin-like"/>
</dbReference>
<comment type="pathway">
    <text evidence="1">Cofactor biosynthesis; ubiquinone biosynthesis.</text>
</comment>
<reference evidence="8" key="1">
    <citation type="submission" date="2018-05" db="EMBL/GenBank/DDBJ databases">
        <authorList>
            <person name="Lanie J.A."/>
            <person name="Ng W.-L."/>
            <person name="Kazmierczak K.M."/>
            <person name="Andrzejewski T.M."/>
            <person name="Davidsen T.M."/>
            <person name="Wayne K.J."/>
            <person name="Tettelin H."/>
            <person name="Glass J.I."/>
            <person name="Rusch D."/>
            <person name="Podicherti R."/>
            <person name="Tsui H.-C.T."/>
            <person name="Winkler M.E."/>
        </authorList>
    </citation>
    <scope>NUCLEOTIDE SEQUENCE</scope>
</reference>
<evidence type="ECO:0008006" key="9">
    <source>
        <dbReference type="Google" id="ProtNLM"/>
    </source>
</evidence>
<sequence length="185" mass="20722">MFMARKKTKIEKTSTDHSILEEIIRVDHAGEYGATRIYDGQIAVFGKNSKIGKTIQHMADQEQEHIETFQKLINNNRVRPTALLPVWNVAGYVLGAATAMMGEKAAMACTVAVEKVIGEHYHEQQSLLKNDQKKLKKIIKKFEADELEHHDIGIAHDAEKTPGYKILSKIIEIGCKTAIAVSKKI</sequence>
<dbReference type="HAMAP" id="MF_01658">
    <property type="entry name" value="COQ7"/>
    <property type="match status" value="1"/>
</dbReference>
<dbReference type="AlphaFoldDB" id="A0A382N015"/>
<evidence type="ECO:0000256" key="1">
    <source>
        <dbReference type="ARBA" id="ARBA00004749"/>
    </source>
</evidence>
<evidence type="ECO:0000256" key="7">
    <source>
        <dbReference type="ARBA" id="ARBA00023136"/>
    </source>
</evidence>
<keyword evidence="6" id="KW-0503">Monooxygenase</keyword>
<dbReference type="Gene3D" id="1.20.1260.10">
    <property type="match status" value="1"/>
</dbReference>
<keyword evidence="5" id="KW-0408">Iron</keyword>
<dbReference type="PANTHER" id="PTHR11237">
    <property type="entry name" value="COENZYME Q10 BIOSYNTHESIS PROTEIN 7"/>
    <property type="match status" value="1"/>
</dbReference>